<dbReference type="EMBL" id="BMAW01033354">
    <property type="protein sequence ID" value="GFU29836.1"/>
    <property type="molecule type" value="Genomic_DNA"/>
</dbReference>
<dbReference type="AlphaFoldDB" id="A0A8X6QMC9"/>
<evidence type="ECO:0000313" key="3">
    <source>
        <dbReference type="EMBL" id="GFT00027.1"/>
    </source>
</evidence>
<dbReference type="EMBL" id="BMAW01078400">
    <property type="protein sequence ID" value="GFU10861.1"/>
    <property type="molecule type" value="Genomic_DNA"/>
</dbReference>
<feature type="region of interest" description="Disordered" evidence="1">
    <location>
        <begin position="70"/>
        <end position="91"/>
    </location>
</feature>
<feature type="transmembrane region" description="Helical" evidence="2">
    <location>
        <begin position="43"/>
        <end position="60"/>
    </location>
</feature>
<comment type="caution">
    <text evidence="5">The sequence shown here is derived from an EMBL/GenBank/DDBJ whole genome shotgun (WGS) entry which is preliminary data.</text>
</comment>
<accession>A0A8X6QMC9</accession>
<keyword evidence="6" id="KW-1185">Reference proteome</keyword>
<evidence type="ECO:0000256" key="2">
    <source>
        <dbReference type="SAM" id="Phobius"/>
    </source>
</evidence>
<evidence type="ECO:0000313" key="4">
    <source>
        <dbReference type="EMBL" id="GFU10861.1"/>
    </source>
</evidence>
<keyword evidence="2" id="KW-1133">Transmembrane helix</keyword>
<keyword evidence="2" id="KW-0812">Transmembrane</keyword>
<gene>
    <name evidence="4" type="ORF">NPIL_38131</name>
    <name evidence="3" type="ORF">NPIL_558401</name>
    <name evidence="5" type="ORF">NPIL_698371</name>
</gene>
<dbReference type="EMBL" id="BMAW01055263">
    <property type="protein sequence ID" value="GFT00027.1"/>
    <property type="molecule type" value="Genomic_DNA"/>
</dbReference>
<evidence type="ECO:0000256" key="1">
    <source>
        <dbReference type="SAM" id="MobiDB-lite"/>
    </source>
</evidence>
<evidence type="ECO:0000313" key="6">
    <source>
        <dbReference type="Proteomes" id="UP000887013"/>
    </source>
</evidence>
<organism evidence="5 6">
    <name type="scientific">Nephila pilipes</name>
    <name type="common">Giant wood spider</name>
    <name type="synonym">Nephila maculata</name>
    <dbReference type="NCBI Taxonomy" id="299642"/>
    <lineage>
        <taxon>Eukaryota</taxon>
        <taxon>Metazoa</taxon>
        <taxon>Ecdysozoa</taxon>
        <taxon>Arthropoda</taxon>
        <taxon>Chelicerata</taxon>
        <taxon>Arachnida</taxon>
        <taxon>Araneae</taxon>
        <taxon>Araneomorphae</taxon>
        <taxon>Entelegynae</taxon>
        <taxon>Araneoidea</taxon>
        <taxon>Nephilidae</taxon>
        <taxon>Nephila</taxon>
    </lineage>
</organism>
<dbReference type="Proteomes" id="UP000887013">
    <property type="component" value="Unassembled WGS sequence"/>
</dbReference>
<keyword evidence="2" id="KW-0472">Membrane</keyword>
<sequence length="91" mass="10863">MASRLFQHIGKELVKPFGRQIVAPQCAGFHPRKPKPERKSKRLLKFIAFILCYSITYVLMETTILRMKEQRDEREKKFKKRNPKPKDNSEM</sequence>
<proteinExistence type="predicted"/>
<reference evidence="5" key="1">
    <citation type="submission" date="2020-08" db="EMBL/GenBank/DDBJ databases">
        <title>Multicomponent nature underlies the extraordinary mechanical properties of spider dragline silk.</title>
        <authorList>
            <person name="Kono N."/>
            <person name="Nakamura H."/>
            <person name="Mori M."/>
            <person name="Yoshida Y."/>
            <person name="Ohtoshi R."/>
            <person name="Malay A.D."/>
            <person name="Moran D.A.P."/>
            <person name="Tomita M."/>
            <person name="Numata K."/>
            <person name="Arakawa K."/>
        </authorList>
    </citation>
    <scope>NUCLEOTIDE SEQUENCE</scope>
</reference>
<evidence type="ECO:0000313" key="5">
    <source>
        <dbReference type="EMBL" id="GFU29836.1"/>
    </source>
</evidence>
<name>A0A8X6QMC9_NEPPI</name>
<protein>
    <submittedName>
        <fullName evidence="5">Uncharacterized protein</fullName>
    </submittedName>
</protein>